<gene>
    <name evidence="14" type="ORF">HQM25_10215</name>
</gene>
<comment type="similarity">
    <text evidence="2 8">Belongs to the peptidase A24 family.</text>
</comment>
<evidence type="ECO:0000259" key="13">
    <source>
        <dbReference type="Pfam" id="PF06750"/>
    </source>
</evidence>
<evidence type="ECO:0000256" key="5">
    <source>
        <dbReference type="ARBA" id="ARBA00022692"/>
    </source>
</evidence>
<feature type="domain" description="Prepilin peptidase A24 N-terminal" evidence="13">
    <location>
        <begin position="253"/>
        <end position="333"/>
    </location>
</feature>
<keyword evidence="9" id="KW-0808">Transferase</keyword>
<dbReference type="GO" id="GO:0008168">
    <property type="term" value="F:methyltransferase activity"/>
    <property type="evidence" value="ECO:0007669"/>
    <property type="project" value="UniProtKB-KW"/>
</dbReference>
<dbReference type="Pfam" id="PF01478">
    <property type="entry name" value="Peptidase_A24"/>
    <property type="match status" value="1"/>
</dbReference>
<keyword evidence="4" id="KW-0997">Cell inner membrane</keyword>
<feature type="compositionally biased region" description="Basic residues" evidence="10">
    <location>
        <begin position="60"/>
        <end position="73"/>
    </location>
</feature>
<feature type="transmembrane region" description="Helical" evidence="11">
    <location>
        <begin position="410"/>
        <end position="428"/>
    </location>
</feature>
<keyword evidence="7 11" id="KW-0472">Membrane</keyword>
<evidence type="ECO:0000256" key="2">
    <source>
        <dbReference type="ARBA" id="ARBA00005801"/>
    </source>
</evidence>
<comment type="catalytic activity">
    <reaction evidence="9">
        <text>Typically cleaves a -Gly-|-Phe- bond to release an N-terminal, basic peptide of 5-8 residues from type IV prepilin, and then N-methylates the new N-terminal amino group, the methyl donor being S-adenosyl-L-methionine.</text>
        <dbReference type="EC" id="3.4.23.43"/>
    </reaction>
</comment>
<dbReference type="Gene3D" id="1.20.120.1220">
    <property type="match status" value="1"/>
</dbReference>
<evidence type="ECO:0000256" key="9">
    <source>
        <dbReference type="RuleBase" id="RU003794"/>
    </source>
</evidence>
<sequence length="520" mass="57620">MDCHRRDHLQRARSRLRSDARVGPRRHHLAGPLEPELGHRREPRHVRHGDHPLEAEHRRNPALHRHVSVRHRQQPQEAQHRHRRRHHAQARRDLHGAGGDADDRRHHSEHHDRRRYAGTAVRACRLLDGRQCDDRRAGTPLPVGHARHLQDRRRHDRSAHDGLHAVRSERHGVRQLLGPVLHRQRRQPRGQRHVHLCAHVVDARLRRAQLPHPRCRRRRREPHCRAAPFRTRLPDRAVTVAIVVGLFVVVSGVLGLLIGSFLNVVAYRVPAGITLVRESRCPQCDAPVRPWQNVPVASWLALRGRCASCRASISPRYPIVEAVTGLAFAFVAWFLLTAGGTATVALPTGAAAWSEGLVLAAYLYFAAISIVLTLIDLDTHRLPNAIVLPSYAVSGILLALASALSGEWSALLRAGIGMAALYGFYLVLRLARPGGMGGGDVKLAGVIGLYLGYLGWGALAVGAFAAFVWGGVFGLALIALRRAGRKTAIPFGPWMLAGAWTGIFIGEPIARWYVGMFVGA</sequence>
<dbReference type="GO" id="GO:0004190">
    <property type="term" value="F:aspartic-type endopeptidase activity"/>
    <property type="evidence" value="ECO:0007669"/>
    <property type="project" value="UniProtKB-EC"/>
</dbReference>
<dbReference type="GO" id="GO:0005886">
    <property type="term" value="C:plasma membrane"/>
    <property type="evidence" value="ECO:0007669"/>
    <property type="project" value="UniProtKB-SubCell"/>
</dbReference>
<keyword evidence="9" id="KW-0378">Hydrolase</keyword>
<dbReference type="InterPro" id="IPR010627">
    <property type="entry name" value="Prepilin_pept_A24_N"/>
</dbReference>
<evidence type="ECO:0000313" key="14">
    <source>
        <dbReference type="EMBL" id="QKJ19701.1"/>
    </source>
</evidence>
<feature type="transmembrane region" description="Helical" evidence="11">
    <location>
        <begin position="462"/>
        <end position="480"/>
    </location>
</feature>
<dbReference type="PANTHER" id="PTHR30487:SF0">
    <property type="entry name" value="PREPILIN LEADER PEPTIDASE_N-METHYLTRANSFERASE-RELATED"/>
    <property type="match status" value="1"/>
</dbReference>
<feature type="compositionally biased region" description="Basic and acidic residues" evidence="10">
    <location>
        <begin position="49"/>
        <end position="59"/>
    </location>
</feature>
<dbReference type="InterPro" id="IPR014032">
    <property type="entry name" value="Peptidase_A24A_bac"/>
</dbReference>
<evidence type="ECO:0000256" key="7">
    <source>
        <dbReference type="ARBA" id="ARBA00023136"/>
    </source>
</evidence>
<dbReference type="PANTHER" id="PTHR30487">
    <property type="entry name" value="TYPE 4 PREPILIN-LIKE PROTEINS LEADER PEPTIDE-PROCESSING ENZYME"/>
    <property type="match status" value="1"/>
</dbReference>
<evidence type="ECO:0000256" key="3">
    <source>
        <dbReference type="ARBA" id="ARBA00022475"/>
    </source>
</evidence>
<dbReference type="Proteomes" id="UP000502498">
    <property type="component" value="Chromosome"/>
</dbReference>
<feature type="compositionally biased region" description="Basic and acidic residues" evidence="10">
    <location>
        <begin position="90"/>
        <end position="111"/>
    </location>
</feature>
<comment type="function">
    <text evidence="9">Plays an essential role in type IV pili and type II pseudopili formation by proteolytically removing the leader sequence from substrate proteins and subsequently monomethylating the alpha-amino group of the newly exposed N-terminal phenylalanine.</text>
</comment>
<keyword evidence="6 11" id="KW-1133">Transmembrane helix</keyword>
<feature type="region of interest" description="Disordered" evidence="10">
    <location>
        <begin position="1"/>
        <end position="116"/>
    </location>
</feature>
<feature type="transmembrane region" description="Helical" evidence="11">
    <location>
        <begin position="492"/>
        <end position="514"/>
    </location>
</feature>
<feature type="compositionally biased region" description="Basic residues" evidence="10">
    <location>
        <begin position="80"/>
        <end position="89"/>
    </location>
</feature>
<feature type="domain" description="Prepilin type IV endopeptidase peptidase" evidence="12">
    <location>
        <begin position="364"/>
        <end position="475"/>
    </location>
</feature>
<evidence type="ECO:0000256" key="8">
    <source>
        <dbReference type="RuleBase" id="RU003793"/>
    </source>
</evidence>
<dbReference type="InterPro" id="IPR050882">
    <property type="entry name" value="Prepilin_peptidase/N-MTase"/>
</dbReference>
<dbReference type="EMBL" id="CP054038">
    <property type="protein sequence ID" value="QKJ19701.1"/>
    <property type="molecule type" value="Genomic_DNA"/>
</dbReference>
<evidence type="ECO:0000256" key="10">
    <source>
        <dbReference type="SAM" id="MobiDB-lite"/>
    </source>
</evidence>
<feature type="transmembrane region" description="Helical" evidence="11">
    <location>
        <begin position="317"/>
        <end position="336"/>
    </location>
</feature>
<name>A0A7D4TGY1_9MICO</name>
<dbReference type="Pfam" id="PF06750">
    <property type="entry name" value="A24_N_bact"/>
    <property type="match status" value="1"/>
</dbReference>
<dbReference type="GO" id="GO:0006465">
    <property type="term" value="P:signal peptide processing"/>
    <property type="evidence" value="ECO:0007669"/>
    <property type="project" value="TreeGrafter"/>
</dbReference>
<keyword evidence="5 9" id="KW-0812">Transmembrane</keyword>
<comment type="subcellular location">
    <subcellularLocation>
        <location evidence="1">Cell inner membrane</location>
        <topology evidence="1">Multi-pass membrane protein</topology>
    </subcellularLocation>
    <subcellularLocation>
        <location evidence="9">Cell membrane</location>
        <topology evidence="9">Multi-pass membrane protein</topology>
    </subcellularLocation>
</comment>
<keyword evidence="9" id="KW-0511">Multifunctional enzyme</keyword>
<keyword evidence="9" id="KW-0645">Protease</keyword>
<evidence type="ECO:0000313" key="15">
    <source>
        <dbReference type="Proteomes" id="UP000502498"/>
    </source>
</evidence>
<reference evidence="14 15" key="1">
    <citation type="submission" date="2020-05" db="EMBL/GenBank/DDBJ databases">
        <title>Strain PA2F3 complete genome.</title>
        <authorList>
            <person name="Kim Y.-S."/>
            <person name="Kim S.-J."/>
            <person name="Jung H.-k."/>
            <person name="Kim S.-E."/>
            <person name="Kim K.-H."/>
        </authorList>
    </citation>
    <scope>NUCLEOTIDE SEQUENCE [LARGE SCALE GENOMIC DNA]</scope>
    <source>
        <strain evidence="14 15">PA2F3</strain>
    </source>
</reference>
<dbReference type="EC" id="2.1.1.-" evidence="9"/>
<feature type="transmembrane region" description="Helical" evidence="11">
    <location>
        <begin position="356"/>
        <end position="375"/>
    </location>
</feature>
<evidence type="ECO:0000256" key="1">
    <source>
        <dbReference type="ARBA" id="ARBA00004429"/>
    </source>
</evidence>
<evidence type="ECO:0000259" key="12">
    <source>
        <dbReference type="Pfam" id="PF01478"/>
    </source>
</evidence>
<keyword evidence="9" id="KW-0489">Methyltransferase</keyword>
<dbReference type="InterPro" id="IPR000045">
    <property type="entry name" value="Prepilin_IV_endopep_pep"/>
</dbReference>
<evidence type="ECO:0000256" key="6">
    <source>
        <dbReference type="ARBA" id="ARBA00022989"/>
    </source>
</evidence>
<feature type="compositionally biased region" description="Basic residues" evidence="10">
    <location>
        <begin position="1"/>
        <end position="15"/>
    </location>
</feature>
<accession>A0A7D4TGY1</accession>
<dbReference type="PRINTS" id="PR00864">
    <property type="entry name" value="PREPILNPTASE"/>
</dbReference>
<organism evidence="14 15">
    <name type="scientific">Microbacterium hominis</name>
    <dbReference type="NCBI Taxonomy" id="162426"/>
    <lineage>
        <taxon>Bacteria</taxon>
        <taxon>Bacillati</taxon>
        <taxon>Actinomycetota</taxon>
        <taxon>Actinomycetes</taxon>
        <taxon>Micrococcales</taxon>
        <taxon>Microbacteriaceae</taxon>
        <taxon>Microbacterium</taxon>
    </lineage>
</organism>
<dbReference type="GO" id="GO:0032259">
    <property type="term" value="P:methylation"/>
    <property type="evidence" value="ECO:0007669"/>
    <property type="project" value="UniProtKB-KW"/>
</dbReference>
<evidence type="ECO:0000256" key="11">
    <source>
        <dbReference type="SAM" id="Phobius"/>
    </source>
</evidence>
<protein>
    <recommendedName>
        <fullName evidence="9">Prepilin leader peptidase/N-methyltransferase</fullName>
        <ecNumber evidence="9">2.1.1.-</ecNumber>
        <ecNumber evidence="9">3.4.23.43</ecNumber>
    </recommendedName>
</protein>
<feature type="transmembrane region" description="Helical" evidence="11">
    <location>
        <begin position="237"/>
        <end position="258"/>
    </location>
</feature>
<dbReference type="AlphaFoldDB" id="A0A7D4TGY1"/>
<keyword evidence="3" id="KW-1003">Cell membrane</keyword>
<feature type="transmembrane region" description="Helical" evidence="11">
    <location>
        <begin position="382"/>
        <end position="404"/>
    </location>
</feature>
<evidence type="ECO:0000256" key="4">
    <source>
        <dbReference type="ARBA" id="ARBA00022519"/>
    </source>
</evidence>
<dbReference type="EC" id="3.4.23.43" evidence="9"/>
<proteinExistence type="inferred from homology"/>